<dbReference type="InterPro" id="IPR032465">
    <property type="entry name" value="ACMSD"/>
</dbReference>
<dbReference type="InterPro" id="IPR006680">
    <property type="entry name" value="Amidohydro-rel"/>
</dbReference>
<evidence type="ECO:0000313" key="4">
    <source>
        <dbReference type="Proteomes" id="UP001500782"/>
    </source>
</evidence>
<dbReference type="PANTHER" id="PTHR21240">
    <property type="entry name" value="2-AMINO-3-CARBOXYLMUCONATE-6-SEMIALDEHYDE DECARBOXYLASE"/>
    <property type="match status" value="1"/>
</dbReference>
<keyword evidence="1" id="KW-0456">Lyase</keyword>
<gene>
    <name evidence="3" type="ORF">GCM10008967_43220</name>
</gene>
<reference evidence="3 4" key="1">
    <citation type="journal article" date="2019" name="Int. J. Syst. Evol. Microbiol.">
        <title>The Global Catalogue of Microorganisms (GCM) 10K type strain sequencing project: providing services to taxonomists for standard genome sequencing and annotation.</title>
        <authorList>
            <consortium name="The Broad Institute Genomics Platform"/>
            <consortium name="The Broad Institute Genome Sequencing Center for Infectious Disease"/>
            <person name="Wu L."/>
            <person name="Ma J."/>
        </authorList>
    </citation>
    <scope>NUCLEOTIDE SEQUENCE [LARGE SCALE GENOMIC DNA]</scope>
    <source>
        <strain evidence="3 4">JCM 9731</strain>
    </source>
</reference>
<dbReference type="Gene3D" id="3.20.20.140">
    <property type="entry name" value="Metal-dependent hydrolases"/>
    <property type="match status" value="1"/>
</dbReference>
<name>A0ABN0WW38_9BACI</name>
<evidence type="ECO:0000259" key="2">
    <source>
        <dbReference type="Pfam" id="PF04909"/>
    </source>
</evidence>
<evidence type="ECO:0000256" key="1">
    <source>
        <dbReference type="ARBA" id="ARBA00023239"/>
    </source>
</evidence>
<accession>A0ABN0WW38</accession>
<feature type="domain" description="Amidohydrolase-related" evidence="2">
    <location>
        <begin position="92"/>
        <end position="277"/>
    </location>
</feature>
<dbReference type="SUPFAM" id="SSF51556">
    <property type="entry name" value="Metallo-dependent hydrolases"/>
    <property type="match status" value="1"/>
</dbReference>
<proteinExistence type="predicted"/>
<dbReference type="EMBL" id="BAAADJ010000064">
    <property type="protein sequence ID" value="GAA0348255.1"/>
    <property type="molecule type" value="Genomic_DNA"/>
</dbReference>
<comment type="caution">
    <text evidence="3">The sequence shown here is derived from an EMBL/GenBank/DDBJ whole genome shotgun (WGS) entry which is preliminary data.</text>
</comment>
<organism evidence="3 4">
    <name type="scientific">Bacillus carboniphilus</name>
    <dbReference type="NCBI Taxonomy" id="86663"/>
    <lineage>
        <taxon>Bacteria</taxon>
        <taxon>Bacillati</taxon>
        <taxon>Bacillota</taxon>
        <taxon>Bacilli</taxon>
        <taxon>Bacillales</taxon>
        <taxon>Bacillaceae</taxon>
        <taxon>Bacillus</taxon>
    </lineage>
</organism>
<dbReference type="InterPro" id="IPR032466">
    <property type="entry name" value="Metal_Hydrolase"/>
</dbReference>
<evidence type="ECO:0000313" key="3">
    <source>
        <dbReference type="EMBL" id="GAA0348255.1"/>
    </source>
</evidence>
<sequence>MKIIDAHMHFSNIKSFKETALHSSYVDYSGKGIVKEYKEANVVLGIGMGLTETDGLGFPDPEANSPMGLDLEPEVPSNLTVCLGINPYHLSKQALRNIEEQIQAKEVVGFKIYLGYYPFYAYDPVYAPIYDLASVYKLPVVYHTGDTYSERGLLKYSHPLTIDEVAVKYRNVNFMMAHLGDPWVLTAAEVVYKNSNVYADLSGWIVGTDKDLERHQEGRFLDHIRHALVYCDHYEKLLFGTDWPLIPVKPYIDFIGNLIPEKYHEDVFYNTALKVFPKISKLI</sequence>
<protein>
    <recommendedName>
        <fullName evidence="2">Amidohydrolase-related domain-containing protein</fullName>
    </recommendedName>
</protein>
<dbReference type="RefSeq" id="WP_343804160.1">
    <property type="nucleotide sequence ID" value="NZ_BAAADJ010000064.1"/>
</dbReference>
<dbReference type="Pfam" id="PF04909">
    <property type="entry name" value="Amidohydro_2"/>
    <property type="match status" value="1"/>
</dbReference>
<keyword evidence="4" id="KW-1185">Reference proteome</keyword>
<dbReference type="PANTHER" id="PTHR21240:SF19">
    <property type="entry name" value="CATALYTIC_ HYDROLASE"/>
    <property type="match status" value="1"/>
</dbReference>
<dbReference type="Proteomes" id="UP001500782">
    <property type="component" value="Unassembled WGS sequence"/>
</dbReference>